<reference evidence="1" key="2">
    <citation type="journal article" date="2015" name="Fish Shellfish Immunol.">
        <title>Early steps in the European eel (Anguilla anguilla)-Vibrio vulnificus interaction in the gills: Role of the RtxA13 toxin.</title>
        <authorList>
            <person name="Callol A."/>
            <person name="Pajuelo D."/>
            <person name="Ebbesson L."/>
            <person name="Teles M."/>
            <person name="MacKenzie S."/>
            <person name="Amaro C."/>
        </authorList>
    </citation>
    <scope>NUCLEOTIDE SEQUENCE</scope>
</reference>
<proteinExistence type="predicted"/>
<reference evidence="1" key="1">
    <citation type="submission" date="2014-11" db="EMBL/GenBank/DDBJ databases">
        <authorList>
            <person name="Amaro Gonzalez C."/>
        </authorList>
    </citation>
    <scope>NUCLEOTIDE SEQUENCE</scope>
</reference>
<sequence length="116" mass="12986">MTSPMLAPTLNPCLNGGCHFTWLVNCGLVEVIVQLTEDIMECGAHQSQFTYSSVSFTLISAPSPSMLQSEPPHQKHYGQFVCTSGWGFETASRLLSLQRFSSSHIMEPFYNRFSIY</sequence>
<dbReference type="EMBL" id="GBXM01015765">
    <property type="protein sequence ID" value="JAH92812.1"/>
    <property type="molecule type" value="Transcribed_RNA"/>
</dbReference>
<evidence type="ECO:0000313" key="1">
    <source>
        <dbReference type="EMBL" id="JAH92812.1"/>
    </source>
</evidence>
<protein>
    <submittedName>
        <fullName evidence="1">Uncharacterized protein</fullName>
    </submittedName>
</protein>
<organism evidence="1">
    <name type="scientific">Anguilla anguilla</name>
    <name type="common">European freshwater eel</name>
    <name type="synonym">Muraena anguilla</name>
    <dbReference type="NCBI Taxonomy" id="7936"/>
    <lineage>
        <taxon>Eukaryota</taxon>
        <taxon>Metazoa</taxon>
        <taxon>Chordata</taxon>
        <taxon>Craniata</taxon>
        <taxon>Vertebrata</taxon>
        <taxon>Euteleostomi</taxon>
        <taxon>Actinopterygii</taxon>
        <taxon>Neopterygii</taxon>
        <taxon>Teleostei</taxon>
        <taxon>Anguilliformes</taxon>
        <taxon>Anguillidae</taxon>
        <taxon>Anguilla</taxon>
    </lineage>
</organism>
<dbReference type="AlphaFoldDB" id="A0A0E9WR24"/>
<accession>A0A0E9WR24</accession>
<name>A0A0E9WR24_ANGAN</name>